<organism evidence="2 3">
    <name type="scientific">Vagococcus intermedius</name>
    <dbReference type="NCBI Taxonomy" id="2991418"/>
    <lineage>
        <taxon>Bacteria</taxon>
        <taxon>Bacillati</taxon>
        <taxon>Bacillota</taxon>
        <taxon>Bacilli</taxon>
        <taxon>Lactobacillales</taxon>
        <taxon>Enterococcaceae</taxon>
        <taxon>Vagococcus</taxon>
    </lineage>
</organism>
<dbReference type="SUPFAM" id="SSF46785">
    <property type="entry name" value="Winged helix' DNA-binding domain"/>
    <property type="match status" value="1"/>
</dbReference>
<dbReference type="InterPro" id="IPR036388">
    <property type="entry name" value="WH-like_DNA-bd_sf"/>
</dbReference>
<keyword evidence="3" id="KW-1185">Reference proteome</keyword>
<dbReference type="Gene3D" id="1.10.10.10">
    <property type="entry name" value="Winged helix-like DNA-binding domain superfamily/Winged helix DNA-binding domain"/>
    <property type="match status" value="1"/>
</dbReference>
<feature type="domain" description="Transcription regulator PadR N-terminal" evidence="1">
    <location>
        <begin position="27"/>
        <end position="90"/>
    </location>
</feature>
<dbReference type="AlphaFoldDB" id="A0AAF0I911"/>
<proteinExistence type="predicted"/>
<dbReference type="KEGG" id="vie:OL234_08710"/>
<protein>
    <submittedName>
        <fullName evidence="2">PadR family transcriptional regulator</fullName>
    </submittedName>
</protein>
<dbReference type="Proteomes" id="UP001179647">
    <property type="component" value="Chromosome"/>
</dbReference>
<gene>
    <name evidence="2" type="ORF">OL234_08710</name>
</gene>
<evidence type="ECO:0000313" key="2">
    <source>
        <dbReference type="EMBL" id="WEG73037.1"/>
    </source>
</evidence>
<name>A0AAF0I911_9ENTE</name>
<dbReference type="Pfam" id="PF03551">
    <property type="entry name" value="PadR"/>
    <property type="match status" value="1"/>
</dbReference>
<sequence length="107" mass="12421">MLEKQEALLGKYLPMTETMFLTLFSLQEPRHGYAIMTRIKELTNQRVNLGNGTLYGNLAKMQKDGVIKLVHEEEQRKIYQITELGQIVLNAESRRLKELNQIIMEGE</sequence>
<dbReference type="InterPro" id="IPR005149">
    <property type="entry name" value="Tscrpt_reg_PadR_N"/>
</dbReference>
<accession>A0AAF0I911</accession>
<evidence type="ECO:0000259" key="1">
    <source>
        <dbReference type="Pfam" id="PF03551"/>
    </source>
</evidence>
<dbReference type="InterPro" id="IPR036390">
    <property type="entry name" value="WH_DNA-bd_sf"/>
</dbReference>
<reference evidence="2" key="1">
    <citation type="submission" date="2022-10" db="EMBL/GenBank/DDBJ databases">
        <title>Vagococcus sp. isolated from poultry meat.</title>
        <authorList>
            <person name="Johansson P."/>
            <person name="Bjorkroth J."/>
        </authorList>
    </citation>
    <scope>NUCLEOTIDE SEQUENCE</scope>
    <source>
        <strain evidence="2">STAA11</strain>
    </source>
</reference>
<dbReference type="RefSeq" id="WP_275468839.1">
    <property type="nucleotide sequence ID" value="NZ_CP110232.1"/>
</dbReference>
<dbReference type="InterPro" id="IPR052509">
    <property type="entry name" value="Metal_resp_DNA-bind_regulator"/>
</dbReference>
<dbReference type="EMBL" id="CP110232">
    <property type="protein sequence ID" value="WEG73037.1"/>
    <property type="molecule type" value="Genomic_DNA"/>
</dbReference>
<evidence type="ECO:0000313" key="3">
    <source>
        <dbReference type="Proteomes" id="UP001179647"/>
    </source>
</evidence>
<dbReference type="PANTHER" id="PTHR33169">
    <property type="entry name" value="PADR-FAMILY TRANSCRIPTIONAL REGULATOR"/>
    <property type="match status" value="1"/>
</dbReference>
<dbReference type="PANTHER" id="PTHR33169:SF13">
    <property type="entry name" value="PADR-FAMILY TRANSCRIPTIONAL REGULATOR"/>
    <property type="match status" value="1"/>
</dbReference>